<dbReference type="InterPro" id="IPR050752">
    <property type="entry name" value="C2H2-ZF_domain"/>
</dbReference>
<keyword evidence="7" id="KW-0238">DNA-binding</keyword>
<dbReference type="AlphaFoldDB" id="A0AAV7X4R5"/>
<proteinExistence type="predicted"/>
<feature type="region of interest" description="Disordered" evidence="11">
    <location>
        <begin position="80"/>
        <end position="99"/>
    </location>
</feature>
<organism evidence="13 14">
    <name type="scientific">Megalurothrips usitatus</name>
    <name type="common">bean blossom thrips</name>
    <dbReference type="NCBI Taxonomy" id="439358"/>
    <lineage>
        <taxon>Eukaryota</taxon>
        <taxon>Metazoa</taxon>
        <taxon>Ecdysozoa</taxon>
        <taxon>Arthropoda</taxon>
        <taxon>Hexapoda</taxon>
        <taxon>Insecta</taxon>
        <taxon>Pterygota</taxon>
        <taxon>Neoptera</taxon>
        <taxon>Paraneoptera</taxon>
        <taxon>Thysanoptera</taxon>
        <taxon>Terebrantia</taxon>
        <taxon>Thripoidea</taxon>
        <taxon>Thripidae</taxon>
        <taxon>Megalurothrips</taxon>
    </lineage>
</organism>
<feature type="domain" description="C2H2-type" evidence="12">
    <location>
        <begin position="243"/>
        <end position="270"/>
    </location>
</feature>
<protein>
    <recommendedName>
        <fullName evidence="12">C2H2-type domain-containing protein</fullName>
    </recommendedName>
</protein>
<evidence type="ECO:0000256" key="10">
    <source>
        <dbReference type="PROSITE-ProRule" id="PRU00042"/>
    </source>
</evidence>
<keyword evidence="3" id="KW-0677">Repeat</keyword>
<comment type="caution">
    <text evidence="13">The sequence shown here is derived from an EMBL/GenBank/DDBJ whole genome shotgun (WGS) entry which is preliminary data.</text>
</comment>
<gene>
    <name evidence="13" type="ORF">ONE63_003983</name>
</gene>
<feature type="compositionally biased region" description="Basic residues" evidence="11">
    <location>
        <begin position="215"/>
        <end position="225"/>
    </location>
</feature>
<feature type="domain" description="C2H2-type" evidence="12">
    <location>
        <begin position="271"/>
        <end position="298"/>
    </location>
</feature>
<dbReference type="GO" id="GO:0000978">
    <property type="term" value="F:RNA polymerase II cis-regulatory region sequence-specific DNA binding"/>
    <property type="evidence" value="ECO:0007669"/>
    <property type="project" value="TreeGrafter"/>
</dbReference>
<dbReference type="SMART" id="SM00355">
    <property type="entry name" value="ZnF_C2H2"/>
    <property type="match status" value="5"/>
</dbReference>
<feature type="region of interest" description="Disordered" evidence="11">
    <location>
        <begin position="181"/>
        <end position="233"/>
    </location>
</feature>
<sequence>MHRFAINALKVQDHLSKMSQELPMTAINICKTFMTTYVHEPVLMNETVASLTNQEVTEMEVQVDPMVFLEDDQIDETEQENGCGEADEDATTHLPQNGDHDIVKEESNNDTVVVGSNDLIQQTSTMPEEKKEIEGDNTSNKNERADATSCELENLPSKSEENLQQNVDNSQQLTLPEVKMLNESSEPNSDVVTAPTDKEDSKIEEETTTEPSIFRRSRKGVVKNSKKSEVRSPSSENIKCTTYTCPICKKVFLKRGPFKAHLETHKTDQKFACEICLRVFKKENNLTQHKKSHAEQTTFPCSHCNRVYPTMSTLRSHLVSHSDERPHVCSICSKSFKRNQDLKFHLNQHNGLRPYHCPYCTKSFSSSGNCFSHRRRAHLLEIERDRALQKSATTAN</sequence>
<dbReference type="SUPFAM" id="SSF57667">
    <property type="entry name" value="beta-beta-alpha zinc fingers"/>
    <property type="match status" value="3"/>
</dbReference>
<keyword evidence="6" id="KW-0805">Transcription regulation</keyword>
<keyword evidence="9" id="KW-0539">Nucleus</keyword>
<feature type="domain" description="C2H2-type" evidence="12">
    <location>
        <begin position="299"/>
        <end position="326"/>
    </location>
</feature>
<evidence type="ECO:0000259" key="12">
    <source>
        <dbReference type="PROSITE" id="PS50157"/>
    </source>
</evidence>
<dbReference type="GO" id="GO:0000981">
    <property type="term" value="F:DNA-binding transcription factor activity, RNA polymerase II-specific"/>
    <property type="evidence" value="ECO:0007669"/>
    <property type="project" value="TreeGrafter"/>
</dbReference>
<dbReference type="EMBL" id="JAPTSV010000014">
    <property type="protein sequence ID" value="KAJ1520903.1"/>
    <property type="molecule type" value="Genomic_DNA"/>
</dbReference>
<evidence type="ECO:0000313" key="13">
    <source>
        <dbReference type="EMBL" id="KAJ1520903.1"/>
    </source>
</evidence>
<feature type="compositionally biased region" description="Polar residues" evidence="11">
    <location>
        <begin position="182"/>
        <end position="191"/>
    </location>
</feature>
<dbReference type="PROSITE" id="PS50157">
    <property type="entry name" value="ZINC_FINGER_C2H2_2"/>
    <property type="match status" value="5"/>
</dbReference>
<dbReference type="PANTHER" id="PTHR24384:SF189">
    <property type="entry name" value="C2H2-TYPE DOMAIN-CONTAINING PROTEIN-RELATED"/>
    <property type="match status" value="1"/>
</dbReference>
<dbReference type="GO" id="GO:0008270">
    <property type="term" value="F:zinc ion binding"/>
    <property type="evidence" value="ECO:0007669"/>
    <property type="project" value="UniProtKB-KW"/>
</dbReference>
<dbReference type="InterPro" id="IPR036236">
    <property type="entry name" value="Znf_C2H2_sf"/>
</dbReference>
<reference evidence="13" key="1">
    <citation type="submission" date="2022-12" db="EMBL/GenBank/DDBJ databases">
        <title>Chromosome-level genome assembly of the bean flower thrips Megalurothrips usitatus.</title>
        <authorList>
            <person name="Ma L."/>
            <person name="Liu Q."/>
            <person name="Li H."/>
            <person name="Cai W."/>
        </authorList>
    </citation>
    <scope>NUCLEOTIDE SEQUENCE</scope>
    <source>
        <strain evidence="13">Cailab_2022a</strain>
    </source>
</reference>
<evidence type="ECO:0000256" key="11">
    <source>
        <dbReference type="SAM" id="MobiDB-lite"/>
    </source>
</evidence>
<evidence type="ECO:0000313" key="14">
    <source>
        <dbReference type="Proteomes" id="UP001075354"/>
    </source>
</evidence>
<evidence type="ECO:0000256" key="3">
    <source>
        <dbReference type="ARBA" id="ARBA00022737"/>
    </source>
</evidence>
<dbReference type="Pfam" id="PF12874">
    <property type="entry name" value="zf-met"/>
    <property type="match status" value="1"/>
</dbReference>
<feature type="compositionally biased region" description="Acidic residues" evidence="11">
    <location>
        <begin position="80"/>
        <end position="89"/>
    </location>
</feature>
<feature type="compositionally biased region" description="Basic and acidic residues" evidence="11">
    <location>
        <begin position="196"/>
        <end position="205"/>
    </location>
</feature>
<dbReference type="Proteomes" id="UP001075354">
    <property type="component" value="Chromosome 14"/>
</dbReference>
<keyword evidence="5" id="KW-0862">Zinc</keyword>
<feature type="domain" description="C2H2-type" evidence="12">
    <location>
        <begin position="327"/>
        <end position="354"/>
    </location>
</feature>
<keyword evidence="14" id="KW-1185">Reference proteome</keyword>
<dbReference type="PANTHER" id="PTHR24384">
    <property type="entry name" value="FINGER PUTATIVE TRANSCRIPTION FACTOR FAMILY-RELATED"/>
    <property type="match status" value="1"/>
</dbReference>
<dbReference type="FunFam" id="3.30.160.60:FF:000145">
    <property type="entry name" value="Zinc finger protein 574"/>
    <property type="match status" value="1"/>
</dbReference>
<keyword evidence="8" id="KW-0804">Transcription</keyword>
<dbReference type="GO" id="GO:0005634">
    <property type="term" value="C:nucleus"/>
    <property type="evidence" value="ECO:0007669"/>
    <property type="project" value="UniProtKB-SubCell"/>
</dbReference>
<feature type="domain" description="C2H2-type" evidence="12">
    <location>
        <begin position="355"/>
        <end position="383"/>
    </location>
</feature>
<evidence type="ECO:0000256" key="9">
    <source>
        <dbReference type="ARBA" id="ARBA00023242"/>
    </source>
</evidence>
<evidence type="ECO:0000256" key="8">
    <source>
        <dbReference type="ARBA" id="ARBA00023163"/>
    </source>
</evidence>
<evidence type="ECO:0000256" key="2">
    <source>
        <dbReference type="ARBA" id="ARBA00022723"/>
    </source>
</evidence>
<dbReference type="Gene3D" id="3.30.160.60">
    <property type="entry name" value="Classic Zinc Finger"/>
    <property type="match status" value="4"/>
</dbReference>
<accession>A0AAV7X4R5</accession>
<keyword evidence="2" id="KW-0479">Metal-binding</keyword>
<comment type="subcellular location">
    <subcellularLocation>
        <location evidence="1">Nucleus</location>
    </subcellularLocation>
</comment>
<dbReference type="PROSITE" id="PS00028">
    <property type="entry name" value="ZINC_FINGER_C2H2_1"/>
    <property type="match status" value="5"/>
</dbReference>
<dbReference type="InterPro" id="IPR013087">
    <property type="entry name" value="Znf_C2H2_type"/>
</dbReference>
<evidence type="ECO:0000256" key="7">
    <source>
        <dbReference type="ARBA" id="ARBA00023125"/>
    </source>
</evidence>
<evidence type="ECO:0000256" key="4">
    <source>
        <dbReference type="ARBA" id="ARBA00022771"/>
    </source>
</evidence>
<feature type="region of interest" description="Disordered" evidence="11">
    <location>
        <begin position="118"/>
        <end position="150"/>
    </location>
</feature>
<dbReference type="Pfam" id="PF13912">
    <property type="entry name" value="zf-C2H2_6"/>
    <property type="match status" value="2"/>
</dbReference>
<dbReference type="Pfam" id="PF00096">
    <property type="entry name" value="zf-C2H2"/>
    <property type="match status" value="1"/>
</dbReference>
<evidence type="ECO:0000256" key="6">
    <source>
        <dbReference type="ARBA" id="ARBA00023015"/>
    </source>
</evidence>
<evidence type="ECO:0000256" key="1">
    <source>
        <dbReference type="ARBA" id="ARBA00004123"/>
    </source>
</evidence>
<name>A0AAV7X4R5_9NEOP</name>
<keyword evidence="4 10" id="KW-0863">Zinc-finger</keyword>
<evidence type="ECO:0000256" key="5">
    <source>
        <dbReference type="ARBA" id="ARBA00022833"/>
    </source>
</evidence>